<dbReference type="AlphaFoldDB" id="A0A812R7G1"/>
<sequence>MPWQTPDPALEEMCTRLEDDGEVEPRAGPSYSIETSFRYHRGCDSASQDSQARDVASRMRSAVKAVKAVLEQSHLEVLQLLTSTQSVPAAQDGQHSCGGLPIDSSPEMAVHTGKRSDATSAAKQGKHGVRTKKSPMSSGPVAEHSCCLSKQEELPEKSRPTGRATRIRITPQHFSPLGTVFRDVKVNFLPTDFSIQAVDCEGYAWTARSSMIAGRLDVDRCKYKIDPHGKDVLITMWVDGGQSMKALKRIQMFRAYELEELYI</sequence>
<organism evidence="2 3">
    <name type="scientific">Symbiodinium natans</name>
    <dbReference type="NCBI Taxonomy" id="878477"/>
    <lineage>
        <taxon>Eukaryota</taxon>
        <taxon>Sar</taxon>
        <taxon>Alveolata</taxon>
        <taxon>Dinophyceae</taxon>
        <taxon>Suessiales</taxon>
        <taxon>Symbiodiniaceae</taxon>
        <taxon>Symbiodinium</taxon>
    </lineage>
</organism>
<dbReference type="EMBL" id="CAJNDS010002309">
    <property type="protein sequence ID" value="CAE7424247.1"/>
    <property type="molecule type" value="Genomic_DNA"/>
</dbReference>
<reference evidence="2" key="1">
    <citation type="submission" date="2021-02" db="EMBL/GenBank/DDBJ databases">
        <authorList>
            <person name="Dougan E. K."/>
            <person name="Rhodes N."/>
            <person name="Thang M."/>
            <person name="Chan C."/>
        </authorList>
    </citation>
    <scope>NUCLEOTIDE SEQUENCE</scope>
</reference>
<evidence type="ECO:0000313" key="2">
    <source>
        <dbReference type="EMBL" id="CAE7424247.1"/>
    </source>
</evidence>
<protein>
    <submittedName>
        <fullName evidence="2">Uncharacterized protein</fullName>
    </submittedName>
</protein>
<dbReference type="Proteomes" id="UP000604046">
    <property type="component" value="Unassembled WGS sequence"/>
</dbReference>
<feature type="compositionally biased region" description="Basic and acidic residues" evidence="1">
    <location>
        <begin position="150"/>
        <end position="159"/>
    </location>
</feature>
<comment type="caution">
    <text evidence="2">The sequence shown here is derived from an EMBL/GenBank/DDBJ whole genome shotgun (WGS) entry which is preliminary data.</text>
</comment>
<evidence type="ECO:0000313" key="3">
    <source>
        <dbReference type="Proteomes" id="UP000604046"/>
    </source>
</evidence>
<feature type="region of interest" description="Disordered" evidence="1">
    <location>
        <begin position="114"/>
        <end position="163"/>
    </location>
</feature>
<evidence type="ECO:0000256" key="1">
    <source>
        <dbReference type="SAM" id="MobiDB-lite"/>
    </source>
</evidence>
<gene>
    <name evidence="2" type="ORF">SNAT2548_LOCUS23080</name>
</gene>
<keyword evidence="3" id="KW-1185">Reference proteome</keyword>
<feature type="compositionally biased region" description="Basic residues" evidence="1">
    <location>
        <begin position="124"/>
        <end position="133"/>
    </location>
</feature>
<name>A0A812R7G1_9DINO</name>
<proteinExistence type="predicted"/>
<accession>A0A812R7G1</accession>